<dbReference type="InParanoid" id="A0A061AKE1"/>
<dbReference type="PANTHER" id="PTHR11879:SF22">
    <property type="entry name" value="ASPARTATE AMINOTRANSFERASE, MITOCHONDRIAL"/>
    <property type="match status" value="1"/>
</dbReference>
<evidence type="ECO:0000259" key="7">
    <source>
        <dbReference type="Pfam" id="PF00155"/>
    </source>
</evidence>
<keyword evidence="4" id="KW-0032">Aminotransferase</keyword>
<dbReference type="OrthoDB" id="9766445at2"/>
<comment type="subunit">
    <text evidence="3">Homodimer.</text>
</comment>
<dbReference type="Pfam" id="PF00155">
    <property type="entry name" value="Aminotran_1_2"/>
    <property type="match status" value="1"/>
</dbReference>
<evidence type="ECO:0000256" key="1">
    <source>
        <dbReference type="ARBA" id="ARBA00001933"/>
    </source>
</evidence>
<evidence type="ECO:0000313" key="9">
    <source>
        <dbReference type="Proteomes" id="UP000032434"/>
    </source>
</evidence>
<dbReference type="InterPro" id="IPR015421">
    <property type="entry name" value="PyrdxlP-dep_Trfase_major"/>
</dbReference>
<dbReference type="InterPro" id="IPR004839">
    <property type="entry name" value="Aminotransferase_I/II_large"/>
</dbReference>
<evidence type="ECO:0000256" key="6">
    <source>
        <dbReference type="ARBA" id="ARBA00022898"/>
    </source>
</evidence>
<dbReference type="SUPFAM" id="SSF53383">
    <property type="entry name" value="PLP-dependent transferases"/>
    <property type="match status" value="1"/>
</dbReference>
<dbReference type="GO" id="GO:0030170">
    <property type="term" value="F:pyridoxal phosphate binding"/>
    <property type="evidence" value="ECO:0007669"/>
    <property type="project" value="InterPro"/>
</dbReference>
<proteinExistence type="inferred from homology"/>
<reference evidence="9" key="1">
    <citation type="submission" date="2014-05" db="EMBL/GenBank/DDBJ databases">
        <authorList>
            <person name="Kube M."/>
        </authorList>
    </citation>
    <scope>NUCLEOTIDE SEQUENCE [LARGE SCALE GENOMIC DNA]</scope>
</reference>
<organism evidence="8 9">
    <name type="scientific">Acholeplasma oculi</name>
    <dbReference type="NCBI Taxonomy" id="35623"/>
    <lineage>
        <taxon>Bacteria</taxon>
        <taxon>Bacillati</taxon>
        <taxon>Mycoplasmatota</taxon>
        <taxon>Mollicutes</taxon>
        <taxon>Acholeplasmatales</taxon>
        <taxon>Acholeplasmataceae</taxon>
        <taxon>Acholeplasma</taxon>
    </lineage>
</organism>
<dbReference type="PATRIC" id="fig|35623.3.peg.1430"/>
<dbReference type="GO" id="GO:0006520">
    <property type="term" value="P:amino acid metabolic process"/>
    <property type="evidence" value="ECO:0007669"/>
    <property type="project" value="InterPro"/>
</dbReference>
<evidence type="ECO:0000256" key="3">
    <source>
        <dbReference type="ARBA" id="ARBA00011738"/>
    </source>
</evidence>
<dbReference type="Proteomes" id="UP000032434">
    <property type="component" value="Chromosome 1"/>
</dbReference>
<dbReference type="HOGENOM" id="CLU_662043_0_0_14"/>
<dbReference type="GO" id="GO:0042802">
    <property type="term" value="F:identical protein binding"/>
    <property type="evidence" value="ECO:0007669"/>
    <property type="project" value="TreeGrafter"/>
</dbReference>
<protein>
    <submittedName>
        <fullName evidence="8">Pyridoxal phosphate-dependent transferase</fullName>
    </submittedName>
</protein>
<keyword evidence="9" id="KW-1185">Reference proteome</keyword>
<dbReference type="PANTHER" id="PTHR11879">
    <property type="entry name" value="ASPARTATE AMINOTRANSFERASE"/>
    <property type="match status" value="1"/>
</dbReference>
<dbReference type="InterPro" id="IPR000796">
    <property type="entry name" value="Asp_trans"/>
</dbReference>
<evidence type="ECO:0000313" key="8">
    <source>
        <dbReference type="EMBL" id="CDR31502.1"/>
    </source>
</evidence>
<evidence type="ECO:0000256" key="4">
    <source>
        <dbReference type="ARBA" id="ARBA00022576"/>
    </source>
</evidence>
<dbReference type="RefSeq" id="WP_045749909.1">
    <property type="nucleotide sequence ID" value="NZ_FUZK01000004.1"/>
</dbReference>
<evidence type="ECO:0000256" key="2">
    <source>
        <dbReference type="ARBA" id="ARBA00007441"/>
    </source>
</evidence>
<dbReference type="KEGG" id="aoc:Aocu_14290"/>
<keyword evidence="6" id="KW-0663">Pyridoxal phosphate</keyword>
<gene>
    <name evidence="8" type="primary">nifS</name>
    <name evidence="8" type="ORF">Aocu_14290</name>
</gene>
<dbReference type="Gene3D" id="3.90.1150.10">
    <property type="entry name" value="Aspartate Aminotransferase, domain 1"/>
    <property type="match status" value="1"/>
</dbReference>
<dbReference type="AlphaFoldDB" id="A0A061AKE1"/>
<comment type="cofactor">
    <cofactor evidence="1">
        <name>pyridoxal 5'-phosphate</name>
        <dbReference type="ChEBI" id="CHEBI:597326"/>
    </cofactor>
</comment>
<dbReference type="STRING" id="35623.Aocu_14290"/>
<dbReference type="InterPro" id="IPR015424">
    <property type="entry name" value="PyrdxlP-dep_Trfase"/>
</dbReference>
<dbReference type="InterPro" id="IPR015422">
    <property type="entry name" value="PyrdxlP-dep_Trfase_small"/>
</dbReference>
<feature type="domain" description="Aminotransferase class I/classII large" evidence="7">
    <location>
        <begin position="27"/>
        <end position="387"/>
    </location>
</feature>
<sequence>MGKIDILKIARIAQEQKKINPSIIDATIGMFYNDERKLIIPMVEEAFHQLNVFETFKYGATDGGKIFEDNVISWVLDEKLELLKEKYLITGLSTPGGSGALSLIFNSYGKPGEKVLVSDLRWRYDYFIKSAKMDVHEHRLFLNGAFDLVDLEKQLTMLSKNQKRIIFVLNDPCHNPTGYQLTDFEWMGLIDVLNKFSQNEIILAYDIAYFDYNPLGFKEARKPFEYLLKLKSHVQVLICFSASKSFAIYGVRLGGLIGLHPTEEGYKYFKKFVVDDALGKWSTAPSVGVGIFNALSTKKDQYIEELNKLTYTLKVRGDIFVEEAKNAQLNIYPYSGGFFVLVHSKDPERDYELLVQKGIYLIPMETGLRIAICGITTNEVYGLAAKIKKIIGESND</sequence>
<dbReference type="Gene3D" id="3.40.640.10">
    <property type="entry name" value="Type I PLP-dependent aspartate aminotransferase-like (Major domain)"/>
    <property type="match status" value="1"/>
</dbReference>
<dbReference type="EMBL" id="LK028559">
    <property type="protein sequence ID" value="CDR31502.1"/>
    <property type="molecule type" value="Genomic_DNA"/>
</dbReference>
<accession>A0A061AKE1</accession>
<dbReference type="CDD" id="cd00609">
    <property type="entry name" value="AAT_like"/>
    <property type="match status" value="1"/>
</dbReference>
<evidence type="ECO:0000256" key="5">
    <source>
        <dbReference type="ARBA" id="ARBA00022679"/>
    </source>
</evidence>
<name>A0A061AKE1_9MOLU</name>
<dbReference type="GO" id="GO:0008483">
    <property type="term" value="F:transaminase activity"/>
    <property type="evidence" value="ECO:0007669"/>
    <property type="project" value="UniProtKB-KW"/>
</dbReference>
<comment type="similarity">
    <text evidence="2">Belongs to the class-I pyridoxal-phosphate-dependent aminotransferase family.</text>
</comment>
<keyword evidence="5 8" id="KW-0808">Transferase</keyword>